<dbReference type="SMART" id="SM00347">
    <property type="entry name" value="HTH_MARR"/>
    <property type="match status" value="1"/>
</dbReference>
<reference evidence="5" key="1">
    <citation type="submission" date="2020-10" db="EMBL/GenBank/DDBJ databases">
        <authorList>
            <person name="Gilroy R."/>
        </authorList>
    </citation>
    <scope>NUCLEOTIDE SEQUENCE</scope>
    <source>
        <strain evidence="5">ChiHecec3B27-6122</strain>
    </source>
</reference>
<proteinExistence type="predicted"/>
<gene>
    <name evidence="5" type="ORF">IAD42_02860</name>
</gene>
<dbReference type="Proteomes" id="UP000886876">
    <property type="component" value="Unassembled WGS sequence"/>
</dbReference>
<dbReference type="GO" id="GO:0003700">
    <property type="term" value="F:DNA-binding transcription factor activity"/>
    <property type="evidence" value="ECO:0007669"/>
    <property type="project" value="InterPro"/>
</dbReference>
<protein>
    <submittedName>
        <fullName evidence="5">MarR family transcriptional regulator</fullName>
    </submittedName>
</protein>
<dbReference type="AlphaFoldDB" id="A0A9D1K959"/>
<dbReference type="GO" id="GO:0003677">
    <property type="term" value="F:DNA binding"/>
    <property type="evidence" value="ECO:0007669"/>
    <property type="project" value="UniProtKB-KW"/>
</dbReference>
<keyword evidence="2" id="KW-0238">DNA-binding</keyword>
<dbReference type="SUPFAM" id="SSF46785">
    <property type="entry name" value="Winged helix' DNA-binding domain"/>
    <property type="match status" value="1"/>
</dbReference>
<sequence length="145" mass="16684">MERRFHMMLYRLFHAQRTELRREGAALGLGAGQPKLLSYLLAHGSCMQKELADYFEIDPAAVSRMLLPLERDGFITREAGSPRKRCGIVELTEKGRQAALAWSECGARFDERLLRGFSDEERELFASFLRRAYRNLRSEEVCPDA</sequence>
<dbReference type="PRINTS" id="PR00598">
    <property type="entry name" value="HTHMARR"/>
</dbReference>
<dbReference type="InterPro" id="IPR000835">
    <property type="entry name" value="HTH_MarR-typ"/>
</dbReference>
<dbReference type="InterPro" id="IPR036390">
    <property type="entry name" value="WH_DNA-bd_sf"/>
</dbReference>
<keyword evidence="3" id="KW-0804">Transcription</keyword>
<reference evidence="5" key="2">
    <citation type="journal article" date="2021" name="PeerJ">
        <title>Extensive microbial diversity within the chicken gut microbiome revealed by metagenomics and culture.</title>
        <authorList>
            <person name="Gilroy R."/>
            <person name="Ravi A."/>
            <person name="Getino M."/>
            <person name="Pursley I."/>
            <person name="Horton D.L."/>
            <person name="Alikhan N.F."/>
            <person name="Baker D."/>
            <person name="Gharbi K."/>
            <person name="Hall N."/>
            <person name="Watson M."/>
            <person name="Adriaenssens E.M."/>
            <person name="Foster-Nyarko E."/>
            <person name="Jarju S."/>
            <person name="Secka A."/>
            <person name="Antonio M."/>
            <person name="Oren A."/>
            <person name="Chaudhuri R.R."/>
            <person name="La Ragione R."/>
            <person name="Hildebrand F."/>
            <person name="Pallen M.J."/>
        </authorList>
    </citation>
    <scope>NUCLEOTIDE SEQUENCE</scope>
    <source>
        <strain evidence="5">ChiHecec3B27-6122</strain>
    </source>
</reference>
<dbReference type="InterPro" id="IPR036388">
    <property type="entry name" value="WH-like_DNA-bd_sf"/>
</dbReference>
<keyword evidence="1" id="KW-0805">Transcription regulation</keyword>
<evidence type="ECO:0000313" key="6">
    <source>
        <dbReference type="Proteomes" id="UP000886876"/>
    </source>
</evidence>
<evidence type="ECO:0000256" key="3">
    <source>
        <dbReference type="ARBA" id="ARBA00023163"/>
    </source>
</evidence>
<feature type="domain" description="HTH marR-type" evidence="4">
    <location>
        <begin position="2"/>
        <end position="134"/>
    </location>
</feature>
<comment type="caution">
    <text evidence="5">The sequence shown here is derived from an EMBL/GenBank/DDBJ whole genome shotgun (WGS) entry which is preliminary data.</text>
</comment>
<dbReference type="EMBL" id="DVJS01000064">
    <property type="protein sequence ID" value="HIS96897.1"/>
    <property type="molecule type" value="Genomic_DNA"/>
</dbReference>
<name>A0A9D1K959_9FIRM</name>
<dbReference type="Pfam" id="PF01047">
    <property type="entry name" value="MarR"/>
    <property type="match status" value="1"/>
</dbReference>
<dbReference type="Gene3D" id="1.10.10.10">
    <property type="entry name" value="Winged helix-like DNA-binding domain superfamily/Winged helix DNA-binding domain"/>
    <property type="match status" value="1"/>
</dbReference>
<dbReference type="PANTHER" id="PTHR42756">
    <property type="entry name" value="TRANSCRIPTIONAL REGULATOR, MARR"/>
    <property type="match status" value="1"/>
</dbReference>
<evidence type="ECO:0000313" key="5">
    <source>
        <dbReference type="EMBL" id="HIS96897.1"/>
    </source>
</evidence>
<dbReference type="PANTHER" id="PTHR42756:SF1">
    <property type="entry name" value="TRANSCRIPTIONAL REPRESSOR OF EMRAB OPERON"/>
    <property type="match status" value="1"/>
</dbReference>
<dbReference type="PROSITE" id="PS50995">
    <property type="entry name" value="HTH_MARR_2"/>
    <property type="match status" value="1"/>
</dbReference>
<evidence type="ECO:0000259" key="4">
    <source>
        <dbReference type="PROSITE" id="PS50995"/>
    </source>
</evidence>
<organism evidence="5 6">
    <name type="scientific">Candidatus Scatomorpha pullistercoris</name>
    <dbReference type="NCBI Taxonomy" id="2840929"/>
    <lineage>
        <taxon>Bacteria</taxon>
        <taxon>Bacillati</taxon>
        <taxon>Bacillota</taxon>
        <taxon>Clostridia</taxon>
        <taxon>Eubacteriales</taxon>
        <taxon>Candidatus Scatomorpha</taxon>
    </lineage>
</organism>
<accession>A0A9D1K959</accession>
<evidence type="ECO:0000256" key="2">
    <source>
        <dbReference type="ARBA" id="ARBA00023125"/>
    </source>
</evidence>
<evidence type="ECO:0000256" key="1">
    <source>
        <dbReference type="ARBA" id="ARBA00023015"/>
    </source>
</evidence>